<dbReference type="PANTHER" id="PTHR30040">
    <property type="entry name" value="THIAMINE BIOSYNTHESIS LIPOPROTEIN APBE"/>
    <property type="match status" value="1"/>
</dbReference>
<feature type="binding site" evidence="11">
    <location>
        <position position="176"/>
    </location>
    <ligand>
        <name>Mg(2+)</name>
        <dbReference type="ChEBI" id="CHEBI:18420"/>
    </ligand>
</feature>
<evidence type="ECO:0000313" key="13">
    <source>
        <dbReference type="EMBL" id="QDU85014.1"/>
    </source>
</evidence>
<proteinExistence type="inferred from homology"/>
<dbReference type="Gene3D" id="3.10.520.10">
    <property type="entry name" value="ApbE-like domains"/>
    <property type="match status" value="1"/>
</dbReference>
<evidence type="ECO:0000256" key="6">
    <source>
        <dbReference type="ARBA" id="ARBA00022827"/>
    </source>
</evidence>
<dbReference type="AlphaFoldDB" id="A0A518D0M1"/>
<feature type="signal peptide" evidence="12">
    <location>
        <begin position="1"/>
        <end position="19"/>
    </location>
</feature>
<keyword evidence="6 10" id="KW-0274">FAD</keyword>
<keyword evidence="4 10" id="KW-0808">Transferase</keyword>
<comment type="similarity">
    <text evidence="10 12">Belongs to the ApbE family.</text>
</comment>
<dbReference type="PROSITE" id="PS51257">
    <property type="entry name" value="PROKAR_LIPOPROTEIN"/>
    <property type="match status" value="1"/>
</dbReference>
<evidence type="ECO:0000256" key="2">
    <source>
        <dbReference type="ARBA" id="ARBA00016337"/>
    </source>
</evidence>
<dbReference type="Pfam" id="PF02424">
    <property type="entry name" value="ApbE"/>
    <property type="match status" value="1"/>
</dbReference>
<evidence type="ECO:0000256" key="1">
    <source>
        <dbReference type="ARBA" id="ARBA00011955"/>
    </source>
</evidence>
<gene>
    <name evidence="13" type="primary">apbE_2</name>
    <name evidence="13" type="ORF">Pla163_21350</name>
</gene>
<dbReference type="Proteomes" id="UP000319342">
    <property type="component" value="Chromosome"/>
</dbReference>
<feature type="chain" id="PRO_5022257047" description="FAD:protein FMN transferase" evidence="12">
    <location>
        <begin position="20"/>
        <end position="343"/>
    </location>
</feature>
<keyword evidence="12" id="KW-1003">Cell membrane</keyword>
<feature type="binding site" evidence="11">
    <location>
        <position position="291"/>
    </location>
    <ligand>
        <name>Mg(2+)</name>
        <dbReference type="ChEBI" id="CHEBI:18420"/>
    </ligand>
</feature>
<keyword evidence="7 10" id="KW-0460">Magnesium</keyword>
<dbReference type="GO" id="GO:0005886">
    <property type="term" value="C:plasma membrane"/>
    <property type="evidence" value="ECO:0007669"/>
    <property type="project" value="UniProtKB-SubCell"/>
</dbReference>
<dbReference type="RefSeq" id="WP_145187582.1">
    <property type="nucleotide sequence ID" value="NZ_CP036290.1"/>
</dbReference>
<name>A0A518D0M1_9BACT</name>
<feature type="binding site" evidence="11">
    <location>
        <position position="295"/>
    </location>
    <ligand>
        <name>Mg(2+)</name>
        <dbReference type="ChEBI" id="CHEBI:18420"/>
    </ligand>
</feature>
<sequence length="343" mass="36520" precursor="true">MLSRRFLLLVVLACFGALGCRGTQRPDVTFVGMCMGTSWKVTIVRDGGFDADEVPGLRAAIESELDGVDAAMSTWRADSELSRFNRAEPGDGVELSEATWEVLDLAREVHDLTGGAFDPTVLPLVRAYGFGGGEASTTPSEEELVELRARIGLELLIDRRPILDKSVPGVEVDLSAVAKGYAVDRVHDALVANGVERFLVEVGGELRVRGERPDGGPWRVGVEDPRTSTERVPYAIVSLSDGALATSGDYRNTVELDGAVVSHLFDPRIARPIASHVASASVLAPSCARADALATALAVLGGPAAVELSATAADFEVFVVERDGERLVEHASPGFERCRVPLD</sequence>
<dbReference type="EMBL" id="CP036290">
    <property type="protein sequence ID" value="QDU85014.1"/>
    <property type="molecule type" value="Genomic_DNA"/>
</dbReference>
<comment type="subcellular location">
    <subcellularLocation>
        <location evidence="12">Cell inner membrane</location>
        <topology evidence="12">Lipid-anchor</topology>
        <orientation evidence="12">Periplasmic side</orientation>
    </subcellularLocation>
</comment>
<evidence type="ECO:0000256" key="3">
    <source>
        <dbReference type="ARBA" id="ARBA00022630"/>
    </source>
</evidence>
<reference evidence="13 14" key="1">
    <citation type="submission" date="2019-02" db="EMBL/GenBank/DDBJ databases">
        <title>Deep-cultivation of Planctomycetes and their phenomic and genomic characterization uncovers novel biology.</title>
        <authorList>
            <person name="Wiegand S."/>
            <person name="Jogler M."/>
            <person name="Boedeker C."/>
            <person name="Pinto D."/>
            <person name="Vollmers J."/>
            <person name="Rivas-Marin E."/>
            <person name="Kohn T."/>
            <person name="Peeters S.H."/>
            <person name="Heuer A."/>
            <person name="Rast P."/>
            <person name="Oberbeckmann S."/>
            <person name="Bunk B."/>
            <person name="Jeske O."/>
            <person name="Meyerdierks A."/>
            <person name="Storesund J.E."/>
            <person name="Kallscheuer N."/>
            <person name="Luecker S."/>
            <person name="Lage O.M."/>
            <person name="Pohl T."/>
            <person name="Merkel B.J."/>
            <person name="Hornburger P."/>
            <person name="Mueller R.-W."/>
            <person name="Bruemmer F."/>
            <person name="Labrenz M."/>
            <person name="Spormann A.M."/>
            <person name="Op den Camp H."/>
            <person name="Overmann J."/>
            <person name="Amann R."/>
            <person name="Jetten M.S.M."/>
            <person name="Mascher T."/>
            <person name="Medema M.H."/>
            <person name="Devos D.P."/>
            <person name="Kaster A.-K."/>
            <person name="Ovreas L."/>
            <person name="Rohde M."/>
            <person name="Galperin M.Y."/>
            <person name="Jogler C."/>
        </authorList>
    </citation>
    <scope>NUCLEOTIDE SEQUENCE [LARGE SCALE GENOMIC DNA]</scope>
    <source>
        <strain evidence="13 14">Pla163</strain>
    </source>
</reference>
<dbReference type="PANTHER" id="PTHR30040:SF2">
    <property type="entry name" value="FAD:PROTEIN FMN TRANSFERASE"/>
    <property type="match status" value="1"/>
</dbReference>
<comment type="cofactor">
    <cofactor evidence="11">
        <name>Mg(2+)</name>
        <dbReference type="ChEBI" id="CHEBI:18420"/>
    </cofactor>
    <cofactor evidence="11">
        <name>Mn(2+)</name>
        <dbReference type="ChEBI" id="CHEBI:29035"/>
    </cofactor>
    <text evidence="11">Magnesium. Can also use manganese.</text>
</comment>
<keyword evidence="12" id="KW-0997">Cell inner membrane</keyword>
<comment type="catalytic activity">
    <reaction evidence="9 10 12">
        <text>L-threonyl-[protein] + FAD = FMN-L-threonyl-[protein] + AMP + H(+)</text>
        <dbReference type="Rhea" id="RHEA:36847"/>
        <dbReference type="Rhea" id="RHEA-COMP:11060"/>
        <dbReference type="Rhea" id="RHEA-COMP:11061"/>
        <dbReference type="ChEBI" id="CHEBI:15378"/>
        <dbReference type="ChEBI" id="CHEBI:30013"/>
        <dbReference type="ChEBI" id="CHEBI:57692"/>
        <dbReference type="ChEBI" id="CHEBI:74257"/>
        <dbReference type="ChEBI" id="CHEBI:456215"/>
        <dbReference type="EC" id="2.7.1.180"/>
    </reaction>
</comment>
<keyword evidence="14" id="KW-1185">Reference proteome</keyword>
<keyword evidence="12" id="KW-0732">Signal</keyword>
<keyword evidence="12" id="KW-0472">Membrane</keyword>
<evidence type="ECO:0000256" key="11">
    <source>
        <dbReference type="PIRSR" id="PIRSR006268-2"/>
    </source>
</evidence>
<comment type="function">
    <text evidence="12">Flavin transferase that catalyzes the transfer of the FMN moiety of FAD and its covalent binding to the hydroxyl group of a threonine residue in a target flavoprotein.</text>
</comment>
<evidence type="ECO:0000256" key="9">
    <source>
        <dbReference type="ARBA" id="ARBA00048540"/>
    </source>
</evidence>
<evidence type="ECO:0000256" key="12">
    <source>
        <dbReference type="RuleBase" id="RU363002"/>
    </source>
</evidence>
<dbReference type="InterPro" id="IPR003374">
    <property type="entry name" value="ApbE-like_sf"/>
</dbReference>
<keyword evidence="3 10" id="KW-0285">Flavoprotein</keyword>
<dbReference type="PIRSF" id="PIRSF006268">
    <property type="entry name" value="ApbE"/>
    <property type="match status" value="1"/>
</dbReference>
<evidence type="ECO:0000256" key="7">
    <source>
        <dbReference type="ARBA" id="ARBA00022842"/>
    </source>
</evidence>
<keyword evidence="5 10" id="KW-0479">Metal-binding</keyword>
<evidence type="ECO:0000256" key="4">
    <source>
        <dbReference type="ARBA" id="ARBA00022679"/>
    </source>
</evidence>
<keyword evidence="12 13" id="KW-0449">Lipoprotein</keyword>
<evidence type="ECO:0000256" key="10">
    <source>
        <dbReference type="PIRNR" id="PIRNR006268"/>
    </source>
</evidence>
<dbReference type="GO" id="GO:0016740">
    <property type="term" value="F:transferase activity"/>
    <property type="evidence" value="ECO:0007669"/>
    <property type="project" value="UniProtKB-UniRule"/>
</dbReference>
<dbReference type="GO" id="GO:0046872">
    <property type="term" value="F:metal ion binding"/>
    <property type="evidence" value="ECO:0007669"/>
    <property type="project" value="UniProtKB-UniRule"/>
</dbReference>
<dbReference type="OrthoDB" id="9778595at2"/>
<accession>A0A518D0M1</accession>
<evidence type="ECO:0000313" key="14">
    <source>
        <dbReference type="Proteomes" id="UP000319342"/>
    </source>
</evidence>
<organism evidence="13 14">
    <name type="scientific">Rohdeia mirabilis</name>
    <dbReference type="NCBI Taxonomy" id="2528008"/>
    <lineage>
        <taxon>Bacteria</taxon>
        <taxon>Pseudomonadati</taxon>
        <taxon>Planctomycetota</taxon>
        <taxon>Planctomycetia</taxon>
        <taxon>Planctomycetia incertae sedis</taxon>
        <taxon>Rohdeia</taxon>
    </lineage>
</organism>
<protein>
    <recommendedName>
        <fullName evidence="2 10">FAD:protein FMN transferase</fullName>
        <ecNumber evidence="1 10">2.7.1.180</ecNumber>
    </recommendedName>
    <alternativeName>
        <fullName evidence="8 10">Flavin transferase</fullName>
    </alternativeName>
</protein>
<dbReference type="InterPro" id="IPR024932">
    <property type="entry name" value="ApbE"/>
</dbReference>
<evidence type="ECO:0000256" key="8">
    <source>
        <dbReference type="ARBA" id="ARBA00031306"/>
    </source>
</evidence>
<evidence type="ECO:0000256" key="5">
    <source>
        <dbReference type="ARBA" id="ARBA00022723"/>
    </source>
</evidence>
<dbReference type="EC" id="2.7.1.180" evidence="1 10"/>
<dbReference type="SUPFAM" id="SSF143631">
    <property type="entry name" value="ApbE-like"/>
    <property type="match status" value="1"/>
</dbReference>